<keyword evidence="1" id="KW-0328">Glycosyltransferase</keyword>
<name>A0A656Q8I6_9BURK</name>
<reference evidence="3 4" key="1">
    <citation type="submission" date="2014-03" db="EMBL/GenBank/DDBJ databases">
        <title>Draft Genome Sequences of Four Burkholderia Strains.</title>
        <authorList>
            <person name="Liu X.Y."/>
            <person name="Li C.X."/>
            <person name="Xu J.H."/>
        </authorList>
    </citation>
    <scope>NUCLEOTIDE SEQUENCE [LARGE SCALE GENOMIC DNA]</scope>
    <source>
        <strain evidence="3 4">OP-1</strain>
    </source>
</reference>
<comment type="caution">
    <text evidence="3">The sequence shown here is derived from an EMBL/GenBank/DDBJ whole genome shotgun (WGS) entry which is preliminary data.</text>
</comment>
<accession>A0A656Q8I6</accession>
<dbReference type="SUPFAM" id="SSF53448">
    <property type="entry name" value="Nucleotide-diphospho-sugar transferases"/>
    <property type="match status" value="1"/>
</dbReference>
<organism evidence="3 4">
    <name type="scientific">Caballeronia zhejiangensis</name>
    <dbReference type="NCBI Taxonomy" id="871203"/>
    <lineage>
        <taxon>Bacteria</taxon>
        <taxon>Pseudomonadati</taxon>
        <taxon>Pseudomonadota</taxon>
        <taxon>Betaproteobacteria</taxon>
        <taxon>Burkholderiales</taxon>
        <taxon>Burkholderiaceae</taxon>
        <taxon>Caballeronia</taxon>
    </lineage>
</organism>
<dbReference type="Proteomes" id="UP000027451">
    <property type="component" value="Unassembled WGS sequence"/>
</dbReference>
<dbReference type="PANTHER" id="PTHR31306">
    <property type="entry name" value="ALPHA-1,6-MANNOSYLTRANSFERASE MNN11-RELATED"/>
    <property type="match status" value="1"/>
</dbReference>
<keyword evidence="4" id="KW-1185">Reference proteome</keyword>
<dbReference type="GO" id="GO:0016757">
    <property type="term" value="F:glycosyltransferase activity"/>
    <property type="evidence" value="ECO:0007669"/>
    <property type="project" value="UniProtKB-KW"/>
</dbReference>
<sequence length="458" mass="51820">MQVISLFLHPSRAALDNHRHYAALHGYRHIVIDAADIYRNAPAQWLFKYESLLSEMHRAEEGEIVLLLSENAAIVEPVPLDFVLGERDWLLTRIKDVQPQPDVQIWRNTARVRAELLKVVNRCRFGSPIPPIETDLLDAFDACTFPRVCGNARNPIYAVLAASGPLMPVWPRFRVFALAIAEEHADLSRTCVHPRLREALIEHLNAHRNNHARAFEDGASDESTMTAMSTCNPGRPVSITTVYTPEAAIYGRIAEANLREYCERHGYTLYVHREVPRRIAERLPMRGNWVKPFLLRENLPHHEWAFWLDADTLVNDLDRPLESFCSSRDLVLARDVGTWIFNSGVMGFRRTPANAALLDRVIASVENVDDKQSLVSGGGDQWHFNCAVSEQASLGSEDICSLVDINTPWGFRVPSSFLVHYHGMSPQMRALLMSYDLRLRRAEMEHAGMAVGDSVGMK</sequence>
<proteinExistence type="predicted"/>
<dbReference type="PANTHER" id="PTHR31306:SF4">
    <property type="entry name" value="ALPHA-1,2-GALACTOSYLTRANSFERASE"/>
    <property type="match status" value="1"/>
</dbReference>
<dbReference type="Pfam" id="PF05637">
    <property type="entry name" value="Glyco_transf_34"/>
    <property type="match status" value="1"/>
</dbReference>
<evidence type="ECO:0000256" key="2">
    <source>
        <dbReference type="ARBA" id="ARBA00022679"/>
    </source>
</evidence>
<keyword evidence="2" id="KW-0808">Transferase</keyword>
<evidence type="ECO:0000256" key="1">
    <source>
        <dbReference type="ARBA" id="ARBA00022676"/>
    </source>
</evidence>
<protein>
    <recommendedName>
        <fullName evidence="5">Galactosyl transferase GMA12/MNN10 domain protein</fullName>
    </recommendedName>
</protein>
<dbReference type="Gene3D" id="3.90.550.10">
    <property type="entry name" value="Spore Coat Polysaccharide Biosynthesis Protein SpsA, Chain A"/>
    <property type="match status" value="1"/>
</dbReference>
<dbReference type="GO" id="GO:0016020">
    <property type="term" value="C:membrane"/>
    <property type="evidence" value="ECO:0007669"/>
    <property type="project" value="InterPro"/>
</dbReference>
<dbReference type="GO" id="GO:0006487">
    <property type="term" value="P:protein N-linked glycosylation"/>
    <property type="evidence" value="ECO:0007669"/>
    <property type="project" value="TreeGrafter"/>
</dbReference>
<evidence type="ECO:0000313" key="4">
    <source>
        <dbReference type="Proteomes" id="UP000027451"/>
    </source>
</evidence>
<dbReference type="OrthoDB" id="8829532at2"/>
<dbReference type="RefSeq" id="WP_008354343.1">
    <property type="nucleotide sequence ID" value="NZ_CP084284.1"/>
</dbReference>
<dbReference type="EMBL" id="JFHD01000053">
    <property type="protein sequence ID" value="KDR25164.1"/>
    <property type="molecule type" value="Genomic_DNA"/>
</dbReference>
<dbReference type="InterPro" id="IPR029044">
    <property type="entry name" value="Nucleotide-diphossugar_trans"/>
</dbReference>
<dbReference type="AlphaFoldDB" id="A0A656Q8I6"/>
<gene>
    <name evidence="3" type="ORF">BG60_30880</name>
</gene>
<evidence type="ECO:0000313" key="3">
    <source>
        <dbReference type="EMBL" id="KDR25164.1"/>
    </source>
</evidence>
<evidence type="ECO:0008006" key="5">
    <source>
        <dbReference type="Google" id="ProtNLM"/>
    </source>
</evidence>
<dbReference type="InterPro" id="IPR008630">
    <property type="entry name" value="Glyco_trans_34"/>
</dbReference>